<evidence type="ECO:0008006" key="3">
    <source>
        <dbReference type="Google" id="ProtNLM"/>
    </source>
</evidence>
<reference evidence="1 2" key="1">
    <citation type="submission" date="2014-01" db="EMBL/GenBank/DDBJ databases">
        <title>Comparative genomics of Fusobacterium necrophorum wild isolates.</title>
        <authorList>
            <person name="Kittichotirat W."/>
            <person name="Bumgarner R.E."/>
            <person name="Lawrence P."/>
        </authorList>
    </citation>
    <scope>NUCLEOTIDE SEQUENCE [LARGE SCALE GENOMIC DNA]</scope>
    <source>
        <strain evidence="1 2">BL</strain>
    </source>
</reference>
<name>A0AB73BVZ9_9FUSO</name>
<comment type="caution">
    <text evidence="1">The sequence shown here is derived from an EMBL/GenBank/DDBJ whole genome shotgun (WGS) entry which is preliminary data.</text>
</comment>
<accession>A0AB73BVZ9</accession>
<organism evidence="1 2">
    <name type="scientific">Fusobacterium necrophorum BL</name>
    <dbReference type="NCBI Taxonomy" id="1441732"/>
    <lineage>
        <taxon>Bacteria</taxon>
        <taxon>Fusobacteriati</taxon>
        <taxon>Fusobacteriota</taxon>
        <taxon>Fusobacteriia</taxon>
        <taxon>Fusobacteriales</taxon>
        <taxon>Fusobacteriaceae</taxon>
        <taxon>Fusobacterium</taxon>
    </lineage>
</organism>
<dbReference type="Proteomes" id="UP000027473">
    <property type="component" value="Unassembled WGS sequence"/>
</dbReference>
<sequence length="50" mass="5933">MFLEGLDEKLGFQVEVIQTDNRKEFTNDSKEQFSAFELELSKRSIVHERI</sequence>
<protein>
    <recommendedName>
        <fullName evidence="3">Integrase catalytic domain-containing protein</fullName>
    </recommendedName>
</protein>
<dbReference type="AlphaFoldDB" id="A0AB73BVZ9"/>
<evidence type="ECO:0000313" key="2">
    <source>
        <dbReference type="Proteomes" id="UP000027473"/>
    </source>
</evidence>
<evidence type="ECO:0000313" key="1">
    <source>
        <dbReference type="EMBL" id="KDE62988.1"/>
    </source>
</evidence>
<proteinExistence type="predicted"/>
<dbReference type="EMBL" id="JAAC01000102">
    <property type="protein sequence ID" value="KDE62988.1"/>
    <property type="molecule type" value="Genomic_DNA"/>
</dbReference>
<dbReference type="RefSeq" id="WP_187073718.1">
    <property type="nucleotide sequence ID" value="NZ_JAAC01000102.1"/>
</dbReference>
<gene>
    <name evidence="1" type="ORF">FUSO3_06345</name>
</gene>